<name>A0A2T3NNT8_9GAMM</name>
<feature type="transmembrane region" description="Helical" evidence="4">
    <location>
        <begin position="165"/>
        <end position="185"/>
    </location>
</feature>
<dbReference type="PROSITE" id="PS51755">
    <property type="entry name" value="OMPR_PHOB"/>
    <property type="match status" value="1"/>
</dbReference>
<proteinExistence type="predicted"/>
<dbReference type="InterPro" id="IPR016032">
    <property type="entry name" value="Sig_transdc_resp-reg_C-effctor"/>
</dbReference>
<feature type="domain" description="OmpR/PhoB-type" evidence="5">
    <location>
        <begin position="12"/>
        <end position="110"/>
    </location>
</feature>
<feature type="region of interest" description="Disordered" evidence="3">
    <location>
        <begin position="111"/>
        <end position="157"/>
    </location>
</feature>
<keyword evidence="7" id="KW-1185">Reference proteome</keyword>
<evidence type="ECO:0000256" key="4">
    <source>
        <dbReference type="SAM" id="Phobius"/>
    </source>
</evidence>
<keyword evidence="1 2" id="KW-0238">DNA-binding</keyword>
<dbReference type="SUPFAM" id="SSF46894">
    <property type="entry name" value="C-terminal effector domain of the bipartite response regulators"/>
    <property type="match status" value="1"/>
</dbReference>
<evidence type="ECO:0000256" key="3">
    <source>
        <dbReference type="SAM" id="MobiDB-lite"/>
    </source>
</evidence>
<feature type="DNA-binding region" description="OmpR/PhoB-type" evidence="2">
    <location>
        <begin position="12"/>
        <end position="110"/>
    </location>
</feature>
<dbReference type="Proteomes" id="UP000241771">
    <property type="component" value="Unassembled WGS sequence"/>
</dbReference>
<dbReference type="GO" id="GO:0003677">
    <property type="term" value="F:DNA binding"/>
    <property type="evidence" value="ECO:0007669"/>
    <property type="project" value="UniProtKB-UniRule"/>
</dbReference>
<evidence type="ECO:0000256" key="1">
    <source>
        <dbReference type="ARBA" id="ARBA00023125"/>
    </source>
</evidence>
<organism evidence="6 7">
    <name type="scientific">Photobacterium sanctipauli</name>
    <dbReference type="NCBI Taxonomy" id="1342794"/>
    <lineage>
        <taxon>Bacteria</taxon>
        <taxon>Pseudomonadati</taxon>
        <taxon>Pseudomonadota</taxon>
        <taxon>Gammaproteobacteria</taxon>
        <taxon>Vibrionales</taxon>
        <taxon>Vibrionaceae</taxon>
        <taxon>Photobacterium</taxon>
    </lineage>
</organism>
<dbReference type="GO" id="GO:0006355">
    <property type="term" value="P:regulation of DNA-templated transcription"/>
    <property type="evidence" value="ECO:0007669"/>
    <property type="project" value="InterPro"/>
</dbReference>
<dbReference type="EMBL" id="PYMA01000014">
    <property type="protein sequence ID" value="PSW17654.1"/>
    <property type="molecule type" value="Genomic_DNA"/>
</dbReference>
<dbReference type="GO" id="GO:0000160">
    <property type="term" value="P:phosphorelay signal transduction system"/>
    <property type="evidence" value="ECO:0007669"/>
    <property type="project" value="InterPro"/>
</dbReference>
<dbReference type="InterPro" id="IPR001867">
    <property type="entry name" value="OmpR/PhoB-type_DNA-bd"/>
</dbReference>
<dbReference type="SMART" id="SM00862">
    <property type="entry name" value="Trans_reg_C"/>
    <property type="match status" value="1"/>
</dbReference>
<dbReference type="AlphaFoldDB" id="A0A2T3NNT8"/>
<protein>
    <recommendedName>
        <fullName evidence="5">OmpR/PhoB-type domain-containing protein</fullName>
    </recommendedName>
</protein>
<sequence>MTPMPHTENSQPQDFSLQTLRFSGSDLTVINTVNGAKNQLRVKEAELLKLLCQNYPHVTLRQDLAQTIWAGTYVSDFTINQTVNGLRSKLFDLGKSLIVTVPKRGYKLTTEPLYDKGENQPDLASEGEEDVKPGIHLQSGPEQADISAQQSPDAPSKPNPIRSPWLYITAFVVSALLVFLGHWLIPPTPTSHIGQTTVLFVPDEQELPLVEQAIESEEYIYIDKVKETLYGCHEDKTCTKIAP</sequence>
<keyword evidence="4" id="KW-0812">Transmembrane</keyword>
<evidence type="ECO:0000313" key="6">
    <source>
        <dbReference type="EMBL" id="PSW17654.1"/>
    </source>
</evidence>
<evidence type="ECO:0000259" key="5">
    <source>
        <dbReference type="PROSITE" id="PS51755"/>
    </source>
</evidence>
<comment type="caution">
    <text evidence="6">The sequence shown here is derived from an EMBL/GenBank/DDBJ whole genome shotgun (WGS) entry which is preliminary data.</text>
</comment>
<evidence type="ECO:0000313" key="7">
    <source>
        <dbReference type="Proteomes" id="UP000241771"/>
    </source>
</evidence>
<keyword evidence="4" id="KW-1133">Transmembrane helix</keyword>
<dbReference type="Pfam" id="PF00486">
    <property type="entry name" value="Trans_reg_C"/>
    <property type="match status" value="1"/>
</dbReference>
<dbReference type="CDD" id="cd00383">
    <property type="entry name" value="trans_reg_C"/>
    <property type="match status" value="1"/>
</dbReference>
<dbReference type="Gene3D" id="1.10.10.10">
    <property type="entry name" value="Winged helix-like DNA-binding domain superfamily/Winged helix DNA-binding domain"/>
    <property type="match status" value="1"/>
</dbReference>
<dbReference type="InterPro" id="IPR036388">
    <property type="entry name" value="WH-like_DNA-bd_sf"/>
</dbReference>
<gene>
    <name evidence="6" type="ORF">C9I98_19250</name>
</gene>
<reference evidence="6 7" key="1">
    <citation type="submission" date="2018-01" db="EMBL/GenBank/DDBJ databases">
        <title>Whole genome sequencing of Histamine producing bacteria.</title>
        <authorList>
            <person name="Butler K."/>
        </authorList>
    </citation>
    <scope>NUCLEOTIDE SEQUENCE [LARGE SCALE GENOMIC DNA]</scope>
    <source>
        <strain evidence="6 7">DSM 100436</strain>
    </source>
</reference>
<accession>A0A2T3NNT8</accession>
<keyword evidence="4" id="KW-0472">Membrane</keyword>
<evidence type="ECO:0000256" key="2">
    <source>
        <dbReference type="PROSITE-ProRule" id="PRU01091"/>
    </source>
</evidence>